<evidence type="ECO:0000259" key="1">
    <source>
        <dbReference type="Pfam" id="PF14702"/>
    </source>
</evidence>
<reference evidence="2" key="1">
    <citation type="submission" date="2021-02" db="EMBL/GenBank/DDBJ databases">
        <authorList>
            <person name="Nowell W R."/>
        </authorList>
    </citation>
    <scope>NUCLEOTIDE SEQUENCE</scope>
</reference>
<dbReference type="AlphaFoldDB" id="A0A8S2FQW2"/>
<feature type="domain" description="Glycogen debranching enzyme central" evidence="1">
    <location>
        <begin position="110"/>
        <end position="165"/>
    </location>
</feature>
<proteinExistence type="predicted"/>
<name>A0A8S2FQW2_9BILA</name>
<dbReference type="InterPro" id="IPR010401">
    <property type="entry name" value="AGL/Gdb1"/>
</dbReference>
<comment type="caution">
    <text evidence="2">The sequence shown here is derived from an EMBL/GenBank/DDBJ whole genome shotgun (WGS) entry which is preliminary data.</text>
</comment>
<dbReference type="EMBL" id="CAJOBA010058669">
    <property type="protein sequence ID" value="CAF4310043.1"/>
    <property type="molecule type" value="Genomic_DNA"/>
</dbReference>
<dbReference type="PANTHER" id="PTHR10569">
    <property type="entry name" value="GLYCOGEN DEBRANCHING ENZYME"/>
    <property type="match status" value="1"/>
</dbReference>
<dbReference type="GO" id="GO:0005980">
    <property type="term" value="P:glycogen catabolic process"/>
    <property type="evidence" value="ECO:0007669"/>
    <property type="project" value="InterPro"/>
</dbReference>
<evidence type="ECO:0000313" key="4">
    <source>
        <dbReference type="Proteomes" id="UP000677228"/>
    </source>
</evidence>
<evidence type="ECO:0000313" key="3">
    <source>
        <dbReference type="EMBL" id="CAF4310043.1"/>
    </source>
</evidence>
<dbReference type="GO" id="GO:0004134">
    <property type="term" value="F:4-alpha-glucanotransferase activity"/>
    <property type="evidence" value="ECO:0007669"/>
    <property type="project" value="InterPro"/>
</dbReference>
<protein>
    <recommendedName>
        <fullName evidence="1">Glycogen debranching enzyme central domain-containing protein</fullName>
    </recommendedName>
</protein>
<accession>A0A8S2FQW2</accession>
<dbReference type="Proteomes" id="UP000677228">
    <property type="component" value="Unassembled WGS sequence"/>
</dbReference>
<sequence length="166" mass="18853">MNAWDTYELGRLVGRYGGDPIGSFFQPPVRPILSQLTHSFFYDQTHDNPCPIERRSLEDVLPRSACVAMACCSNGSNKGYDELVPHYIDVVHEKRVYSQWVEEETNMLMGLIPAKLVLNRLHCELVHNEYQQITIDQLSSTTLCLTRHNPGTHQSIILVAHTAFSP</sequence>
<dbReference type="Proteomes" id="UP000682733">
    <property type="component" value="Unassembled WGS sequence"/>
</dbReference>
<dbReference type="GO" id="GO:0004135">
    <property type="term" value="F:amylo-alpha-1,6-glucosidase activity"/>
    <property type="evidence" value="ECO:0007669"/>
    <property type="project" value="InterPro"/>
</dbReference>
<dbReference type="PANTHER" id="PTHR10569:SF2">
    <property type="entry name" value="GLYCOGEN DEBRANCHING ENZYME"/>
    <property type="match status" value="1"/>
</dbReference>
<dbReference type="EMBL" id="CAJNOK010036517">
    <property type="protein sequence ID" value="CAF1523192.1"/>
    <property type="molecule type" value="Genomic_DNA"/>
</dbReference>
<feature type="non-terminal residue" evidence="2">
    <location>
        <position position="1"/>
    </location>
</feature>
<gene>
    <name evidence="2" type="ORF">OVA965_LOCUS37883</name>
    <name evidence="3" type="ORF">TMI583_LOCUS39010</name>
</gene>
<organism evidence="2 4">
    <name type="scientific">Didymodactylos carnosus</name>
    <dbReference type="NCBI Taxonomy" id="1234261"/>
    <lineage>
        <taxon>Eukaryota</taxon>
        <taxon>Metazoa</taxon>
        <taxon>Spiralia</taxon>
        <taxon>Gnathifera</taxon>
        <taxon>Rotifera</taxon>
        <taxon>Eurotatoria</taxon>
        <taxon>Bdelloidea</taxon>
        <taxon>Philodinida</taxon>
        <taxon>Philodinidae</taxon>
        <taxon>Didymodactylos</taxon>
    </lineage>
</organism>
<dbReference type="Pfam" id="PF14702">
    <property type="entry name" value="hGDE_central"/>
    <property type="match status" value="1"/>
</dbReference>
<dbReference type="InterPro" id="IPR032788">
    <property type="entry name" value="AGL_central"/>
</dbReference>
<evidence type="ECO:0000313" key="2">
    <source>
        <dbReference type="EMBL" id="CAF1523192.1"/>
    </source>
</evidence>